<gene>
    <name evidence="3" type="ORF">QWZ03_11455</name>
</gene>
<evidence type="ECO:0000313" key="4">
    <source>
        <dbReference type="Proteomes" id="UP001180081"/>
    </source>
</evidence>
<accession>A0ABT8B580</accession>
<evidence type="ECO:0000313" key="3">
    <source>
        <dbReference type="EMBL" id="MDN3577382.1"/>
    </source>
</evidence>
<dbReference type="EMBL" id="JAUFPU010000009">
    <property type="protein sequence ID" value="MDN3577382.1"/>
    <property type="molecule type" value="Genomic_DNA"/>
</dbReference>
<dbReference type="RefSeq" id="WP_290332841.1">
    <property type="nucleotide sequence ID" value="NZ_JAUFPU010000009.1"/>
</dbReference>
<keyword evidence="2" id="KW-0812">Transmembrane</keyword>
<name>A0ABT8B580_9NEIS</name>
<evidence type="ECO:0000256" key="2">
    <source>
        <dbReference type="SAM" id="Phobius"/>
    </source>
</evidence>
<evidence type="ECO:0000256" key="1">
    <source>
        <dbReference type="SAM" id="MobiDB-lite"/>
    </source>
</evidence>
<keyword evidence="2" id="KW-0472">Membrane</keyword>
<comment type="caution">
    <text evidence="3">The sequence shown here is derived from an EMBL/GenBank/DDBJ whole genome shotgun (WGS) entry which is preliminary data.</text>
</comment>
<protein>
    <submittedName>
        <fullName evidence="3">Uncharacterized protein</fullName>
    </submittedName>
</protein>
<feature type="region of interest" description="Disordered" evidence="1">
    <location>
        <begin position="34"/>
        <end position="57"/>
    </location>
</feature>
<keyword evidence="4" id="KW-1185">Reference proteome</keyword>
<organism evidence="3 4">
    <name type="scientific">Chitinimonas viridis</name>
    <dbReference type="NCBI Taxonomy" id="664880"/>
    <lineage>
        <taxon>Bacteria</taxon>
        <taxon>Pseudomonadati</taxon>
        <taxon>Pseudomonadota</taxon>
        <taxon>Betaproteobacteria</taxon>
        <taxon>Neisseriales</taxon>
        <taxon>Chitinibacteraceae</taxon>
        <taxon>Chitinimonas</taxon>
    </lineage>
</organism>
<feature type="transmembrane region" description="Helical" evidence="2">
    <location>
        <begin position="12"/>
        <end position="32"/>
    </location>
</feature>
<keyword evidence="2" id="KW-1133">Transmembrane helix</keyword>
<reference evidence="3" key="1">
    <citation type="journal article" date="2014" name="Int. J. Syst. Evol. Microbiol.">
        <title>Complete genome of a new Firmicutes species belonging to the dominant human colonic microbiota ('Ruminococcus bicirculans') reveals two chromosomes and a selective capacity to utilize plant glucans.</title>
        <authorList>
            <consortium name="NISC Comparative Sequencing Program"/>
            <person name="Wegmann U."/>
            <person name="Louis P."/>
            <person name="Goesmann A."/>
            <person name="Henrissat B."/>
            <person name="Duncan S.H."/>
            <person name="Flint H.J."/>
        </authorList>
    </citation>
    <scope>NUCLEOTIDE SEQUENCE</scope>
    <source>
        <strain evidence="3">CECT 7703</strain>
    </source>
</reference>
<dbReference type="Proteomes" id="UP001180081">
    <property type="component" value="Unassembled WGS sequence"/>
</dbReference>
<sequence length="57" mass="6072">MPYSPLHQKPFALFAEPLLTIAVTVLFTYALVSDPRPAAPTQPDSPVLAQAGTRHAG</sequence>
<reference evidence="3" key="2">
    <citation type="submission" date="2023-06" db="EMBL/GenBank/DDBJ databases">
        <authorList>
            <person name="Lucena T."/>
            <person name="Sun Q."/>
        </authorList>
    </citation>
    <scope>NUCLEOTIDE SEQUENCE</scope>
    <source>
        <strain evidence="3">CECT 7703</strain>
    </source>
</reference>
<proteinExistence type="predicted"/>